<sequence>MGIETEVPAEHGDEVTVRCTYSRESDDDQIGYRIGFYVGLAELDGMPSDQQVAAEAIRVAHPYVRQLLMQLGLLMDNSTLTLPPAAPEFHPANISEVAAAGS</sequence>
<comment type="caution">
    <text evidence="1">The sequence shown here is derived from an EMBL/GenBank/DDBJ whole genome shotgun (WGS) entry which is preliminary data.</text>
</comment>
<reference evidence="1" key="1">
    <citation type="submission" date="2021-04" db="EMBL/GenBank/DDBJ databases">
        <title>Microbacterium tenobrionis sp. nov. and Microbacterium allomyrinae sp. nov., isolated from larvae of Tenobrio molitor and Allomyrina dichotoma, respectively.</title>
        <authorList>
            <person name="Lee S.D."/>
        </authorList>
    </citation>
    <scope>NUCLEOTIDE SEQUENCE</scope>
    <source>
        <strain evidence="1">BWT-G7</strain>
    </source>
</reference>
<name>A0A9X1LST6_9MICO</name>
<keyword evidence="2" id="KW-1185">Reference proteome</keyword>
<accession>A0A9X1LST6</accession>
<dbReference type="AlphaFoldDB" id="A0A9X1LST6"/>
<proteinExistence type="predicted"/>
<organism evidence="1 2">
    <name type="scientific">Microbacterium allomyrinae</name>
    <dbReference type="NCBI Taxonomy" id="2830666"/>
    <lineage>
        <taxon>Bacteria</taxon>
        <taxon>Bacillati</taxon>
        <taxon>Actinomycetota</taxon>
        <taxon>Actinomycetes</taxon>
        <taxon>Micrococcales</taxon>
        <taxon>Microbacteriaceae</taxon>
        <taxon>Microbacterium</taxon>
    </lineage>
</organism>
<gene>
    <name evidence="1" type="ORF">KEC57_01685</name>
</gene>
<dbReference type="Proteomes" id="UP001139354">
    <property type="component" value="Unassembled WGS sequence"/>
</dbReference>
<dbReference type="EMBL" id="JAGTTN010000001">
    <property type="protein sequence ID" value="MCC2030890.1"/>
    <property type="molecule type" value="Genomic_DNA"/>
</dbReference>
<protein>
    <submittedName>
        <fullName evidence="1">Uncharacterized protein</fullName>
    </submittedName>
</protein>
<evidence type="ECO:0000313" key="1">
    <source>
        <dbReference type="EMBL" id="MCC2030890.1"/>
    </source>
</evidence>
<dbReference type="RefSeq" id="WP_229382779.1">
    <property type="nucleotide sequence ID" value="NZ_JAGTTN010000001.1"/>
</dbReference>
<evidence type="ECO:0000313" key="2">
    <source>
        <dbReference type="Proteomes" id="UP001139354"/>
    </source>
</evidence>